<accession>A0ABR6SVQ9</accession>
<evidence type="ECO:0000313" key="3">
    <source>
        <dbReference type="EMBL" id="MBC1509772.1"/>
    </source>
</evidence>
<dbReference type="Proteomes" id="UP000587800">
    <property type="component" value="Unassembled WGS sequence"/>
</dbReference>
<dbReference type="Pfam" id="PF13751">
    <property type="entry name" value="DDE_Tnp_1_6"/>
    <property type="match status" value="1"/>
</dbReference>
<dbReference type="EMBL" id="JAASUB010000008">
    <property type="protein sequence ID" value="MBC1509772.1"/>
    <property type="molecule type" value="Genomic_DNA"/>
</dbReference>
<evidence type="ECO:0000313" key="4">
    <source>
        <dbReference type="Proteomes" id="UP000587800"/>
    </source>
</evidence>
<dbReference type="InterPro" id="IPR025668">
    <property type="entry name" value="Tnp_DDE_dom"/>
</dbReference>
<evidence type="ECO:0000256" key="1">
    <source>
        <dbReference type="SAM" id="Phobius"/>
    </source>
</evidence>
<sequence length="105" mass="12244">MDKRLKDAKTKKIYAQRKVDVEPAFGDLKASLHFTHLSVRGREKVKNELGFALLAVNLRKYTARGCQNKGLYFYSSKNQKRKSSYTIFASGFYLSRLISLYLYMY</sequence>
<organism evidence="3 4">
    <name type="scientific">Listeria immobilis</name>
    <dbReference type="NCBI Taxonomy" id="2713502"/>
    <lineage>
        <taxon>Bacteria</taxon>
        <taxon>Bacillati</taxon>
        <taxon>Bacillota</taxon>
        <taxon>Bacilli</taxon>
        <taxon>Bacillales</taxon>
        <taxon>Listeriaceae</taxon>
        <taxon>Listeria</taxon>
    </lineage>
</organism>
<protein>
    <submittedName>
        <fullName evidence="3">Transposase</fullName>
    </submittedName>
</protein>
<keyword evidence="1" id="KW-0472">Membrane</keyword>
<proteinExistence type="predicted"/>
<reference evidence="3 4" key="1">
    <citation type="submission" date="2020-03" db="EMBL/GenBank/DDBJ databases">
        <title>Soil Listeria distribution.</title>
        <authorList>
            <person name="Liao J."/>
            <person name="Wiedmann M."/>
        </authorList>
    </citation>
    <scope>NUCLEOTIDE SEQUENCE [LARGE SCALE GENOMIC DNA]</scope>
    <source>
        <strain evidence="3 4">FSL L7-1515</strain>
    </source>
</reference>
<keyword evidence="4" id="KW-1185">Reference proteome</keyword>
<evidence type="ECO:0000259" key="2">
    <source>
        <dbReference type="Pfam" id="PF13751"/>
    </source>
</evidence>
<comment type="caution">
    <text evidence="3">The sequence shown here is derived from an EMBL/GenBank/DDBJ whole genome shotgun (WGS) entry which is preliminary data.</text>
</comment>
<gene>
    <name evidence="3" type="ORF">HCJ59_07700</name>
</gene>
<name>A0ABR6SVQ9_9LIST</name>
<feature type="transmembrane region" description="Helical" evidence="1">
    <location>
        <begin position="85"/>
        <end position="104"/>
    </location>
</feature>
<feature type="domain" description="Transposase DDE" evidence="2">
    <location>
        <begin position="2"/>
        <end position="61"/>
    </location>
</feature>
<keyword evidence="1" id="KW-1133">Transmembrane helix</keyword>
<keyword evidence="1" id="KW-0812">Transmembrane</keyword>